<proteinExistence type="predicted"/>
<protein>
    <submittedName>
        <fullName evidence="1">Uncharacterized protein</fullName>
    </submittedName>
</protein>
<sequence length="55" mass="6435">MYLLLYRIILKFDNAGGENCMKIYNFSLPTFVLHFISDAISKRKSILTIDMTFLN</sequence>
<accession>A0A7J6EQN2</accession>
<dbReference type="AlphaFoldDB" id="A0A7J6EQN2"/>
<keyword evidence="2" id="KW-1185">Reference proteome</keyword>
<comment type="caution">
    <text evidence="1">The sequence shown here is derived from an EMBL/GenBank/DDBJ whole genome shotgun (WGS) entry which is preliminary data.</text>
</comment>
<gene>
    <name evidence="1" type="ORF">G4B88_007813</name>
</gene>
<evidence type="ECO:0000313" key="2">
    <source>
        <dbReference type="Proteomes" id="UP000583929"/>
    </source>
</evidence>
<evidence type="ECO:0000313" key="1">
    <source>
        <dbReference type="EMBL" id="KAF4360747.1"/>
    </source>
</evidence>
<name>A0A7J6EQN2_CANSA</name>
<reference evidence="1 2" key="1">
    <citation type="journal article" date="2020" name="bioRxiv">
        <title>Sequence and annotation of 42 cannabis genomes reveals extensive copy number variation in cannabinoid synthesis and pathogen resistance genes.</title>
        <authorList>
            <person name="Mckernan K.J."/>
            <person name="Helbert Y."/>
            <person name="Kane L.T."/>
            <person name="Ebling H."/>
            <person name="Zhang L."/>
            <person name="Liu B."/>
            <person name="Eaton Z."/>
            <person name="Mclaughlin S."/>
            <person name="Kingan S."/>
            <person name="Baybayan P."/>
            <person name="Concepcion G."/>
            <person name="Jordan M."/>
            <person name="Riva A."/>
            <person name="Barbazuk W."/>
            <person name="Harkins T."/>
        </authorList>
    </citation>
    <scope>NUCLEOTIDE SEQUENCE [LARGE SCALE GENOMIC DNA]</scope>
    <source>
        <strain evidence="2">cv. Jamaican Lion 4</strain>
        <tissue evidence="1">Leaf</tissue>
    </source>
</reference>
<dbReference type="EMBL" id="JAATIQ010000341">
    <property type="protein sequence ID" value="KAF4360747.1"/>
    <property type="molecule type" value="Genomic_DNA"/>
</dbReference>
<organism evidence="1 2">
    <name type="scientific">Cannabis sativa</name>
    <name type="common">Hemp</name>
    <name type="synonym">Marijuana</name>
    <dbReference type="NCBI Taxonomy" id="3483"/>
    <lineage>
        <taxon>Eukaryota</taxon>
        <taxon>Viridiplantae</taxon>
        <taxon>Streptophyta</taxon>
        <taxon>Embryophyta</taxon>
        <taxon>Tracheophyta</taxon>
        <taxon>Spermatophyta</taxon>
        <taxon>Magnoliopsida</taxon>
        <taxon>eudicotyledons</taxon>
        <taxon>Gunneridae</taxon>
        <taxon>Pentapetalae</taxon>
        <taxon>rosids</taxon>
        <taxon>fabids</taxon>
        <taxon>Rosales</taxon>
        <taxon>Cannabaceae</taxon>
        <taxon>Cannabis</taxon>
    </lineage>
</organism>
<dbReference type="Proteomes" id="UP000583929">
    <property type="component" value="Unassembled WGS sequence"/>
</dbReference>